<name>X0THB3_9ZZZZ</name>
<feature type="non-terminal residue" evidence="2">
    <location>
        <position position="1"/>
    </location>
</feature>
<dbReference type="InterPro" id="IPR012938">
    <property type="entry name" value="Glc/Sorbosone_DH"/>
</dbReference>
<feature type="non-terminal residue" evidence="2">
    <location>
        <position position="281"/>
    </location>
</feature>
<dbReference type="Gene3D" id="2.120.10.30">
    <property type="entry name" value="TolB, C-terminal domain"/>
    <property type="match status" value="1"/>
</dbReference>
<evidence type="ECO:0000313" key="2">
    <source>
        <dbReference type="EMBL" id="GAF86686.1"/>
    </source>
</evidence>
<dbReference type="PANTHER" id="PTHR19328:SF75">
    <property type="entry name" value="ALDOSE SUGAR DEHYDROGENASE YLII"/>
    <property type="match status" value="1"/>
</dbReference>
<dbReference type="InterPro" id="IPR011041">
    <property type="entry name" value="Quinoprot_gluc/sorb_DH_b-prop"/>
</dbReference>
<dbReference type="EMBL" id="BARS01016355">
    <property type="protein sequence ID" value="GAF86686.1"/>
    <property type="molecule type" value="Genomic_DNA"/>
</dbReference>
<accession>X0THB3</accession>
<protein>
    <recommendedName>
        <fullName evidence="1">Glucose/Sorbosone dehydrogenase domain-containing protein</fullName>
    </recommendedName>
</protein>
<gene>
    <name evidence="2" type="ORF">S01H1_26922</name>
</gene>
<dbReference type="InterPro" id="IPR011042">
    <property type="entry name" value="6-blade_b-propeller_TolB-like"/>
</dbReference>
<dbReference type="AlphaFoldDB" id="X0THB3"/>
<feature type="domain" description="Glucose/Sorbosone dehydrogenase" evidence="1">
    <location>
        <begin position="20"/>
        <end position="224"/>
    </location>
</feature>
<proteinExistence type="predicted"/>
<organism evidence="2">
    <name type="scientific">marine sediment metagenome</name>
    <dbReference type="NCBI Taxonomy" id="412755"/>
    <lineage>
        <taxon>unclassified sequences</taxon>
        <taxon>metagenomes</taxon>
        <taxon>ecological metagenomes</taxon>
    </lineage>
</organism>
<dbReference type="SUPFAM" id="SSF50952">
    <property type="entry name" value="Soluble quinoprotein glucose dehydrogenase"/>
    <property type="match status" value="1"/>
</dbReference>
<dbReference type="PANTHER" id="PTHR19328">
    <property type="entry name" value="HEDGEHOG-INTERACTING PROTEIN"/>
    <property type="match status" value="1"/>
</dbReference>
<reference evidence="2" key="1">
    <citation type="journal article" date="2014" name="Front. Microbiol.">
        <title>High frequency of phylogenetically diverse reductive dehalogenase-homologous genes in deep subseafloor sedimentary metagenomes.</title>
        <authorList>
            <person name="Kawai M."/>
            <person name="Futagami T."/>
            <person name="Toyoda A."/>
            <person name="Takaki Y."/>
            <person name="Nishi S."/>
            <person name="Hori S."/>
            <person name="Arai W."/>
            <person name="Tsubouchi T."/>
            <person name="Morono Y."/>
            <person name="Uchiyama I."/>
            <person name="Ito T."/>
            <person name="Fujiyama A."/>
            <person name="Inagaki F."/>
            <person name="Takami H."/>
        </authorList>
    </citation>
    <scope>NUCLEOTIDE SEQUENCE</scope>
    <source>
        <strain evidence="2">Expedition CK06-06</strain>
    </source>
</reference>
<evidence type="ECO:0000259" key="1">
    <source>
        <dbReference type="Pfam" id="PF07995"/>
    </source>
</evidence>
<dbReference type="Pfam" id="PF07995">
    <property type="entry name" value="GSDH"/>
    <property type="match status" value="1"/>
</dbReference>
<sequence>NSVVDPNSARELLRIDEPQFNHNAGAMTFGPDGQLYIVLGDGGARDDKDGGPPVVGDPVVGHGCIGNGQDTDTILGTLIRIDPLGNNSRNGQYGIPGDNPFVGVDGLDEIYAYGFRNPLRFSFDSLTGDLYLGDVGQNDIEEIDLVVSGGNYGWNYKEGTFFFVANGNEPGYVTDMPLDVPGGLIDPIAQYDHDEGIAIVGGFVYRGSRIAPLGGRYVFGDFAQTFSNDGRLFYLDQTNALREFPLVDQAELGLSLLGFGQDAQGEIYVLGNGTGTPFGDT</sequence>
<comment type="caution">
    <text evidence="2">The sequence shown here is derived from an EMBL/GenBank/DDBJ whole genome shotgun (WGS) entry which is preliminary data.</text>
</comment>